<feature type="region of interest" description="Disordered" evidence="2">
    <location>
        <begin position="45"/>
        <end position="64"/>
    </location>
</feature>
<feature type="compositionally biased region" description="Basic and acidic residues" evidence="2">
    <location>
        <begin position="742"/>
        <end position="758"/>
    </location>
</feature>
<dbReference type="AlphaFoldDB" id="A0A7Z9D7P5"/>
<dbReference type="RefSeq" id="WP_232018576.1">
    <property type="nucleotide sequence ID" value="NZ_LR134479.1"/>
</dbReference>
<accession>A0A7Z9D7P5</accession>
<organism evidence="3 4">
    <name type="scientific">Rothia aeria</name>
    <dbReference type="NCBI Taxonomy" id="172042"/>
    <lineage>
        <taxon>Bacteria</taxon>
        <taxon>Bacillati</taxon>
        <taxon>Actinomycetota</taxon>
        <taxon>Actinomycetes</taxon>
        <taxon>Micrococcales</taxon>
        <taxon>Micrococcaceae</taxon>
        <taxon>Rothia</taxon>
    </lineage>
</organism>
<evidence type="ECO:0000256" key="2">
    <source>
        <dbReference type="SAM" id="MobiDB-lite"/>
    </source>
</evidence>
<evidence type="ECO:0000313" key="3">
    <source>
        <dbReference type="EMBL" id="VEI24930.1"/>
    </source>
</evidence>
<feature type="compositionally biased region" description="Low complexity" evidence="2">
    <location>
        <begin position="636"/>
        <end position="670"/>
    </location>
</feature>
<gene>
    <name evidence="3" type="ORF">NCTC10207_02326</name>
</gene>
<feature type="region of interest" description="Disordered" evidence="2">
    <location>
        <begin position="612"/>
        <end position="692"/>
    </location>
</feature>
<feature type="coiled-coil region" evidence="1">
    <location>
        <begin position="327"/>
        <end position="361"/>
    </location>
</feature>
<feature type="region of interest" description="Disordered" evidence="2">
    <location>
        <begin position="742"/>
        <end position="762"/>
    </location>
</feature>
<dbReference type="Gene3D" id="1.20.1270.70">
    <property type="entry name" value="Designed single chain three-helix bundle"/>
    <property type="match status" value="1"/>
</dbReference>
<protein>
    <submittedName>
        <fullName evidence="3">Uncharacterized protein</fullName>
    </submittedName>
</protein>
<evidence type="ECO:0000256" key="1">
    <source>
        <dbReference type="SAM" id="Coils"/>
    </source>
</evidence>
<proteinExistence type="predicted"/>
<feature type="compositionally biased region" description="Basic and acidic residues" evidence="2">
    <location>
        <begin position="681"/>
        <end position="692"/>
    </location>
</feature>
<dbReference type="PANTHER" id="PTHR18976">
    <property type="entry name" value="APOLIPOPROTEIN"/>
    <property type="match status" value="1"/>
</dbReference>
<evidence type="ECO:0000313" key="4">
    <source>
        <dbReference type="Proteomes" id="UP000282386"/>
    </source>
</evidence>
<dbReference type="PANTHER" id="PTHR18976:SF34">
    <property type="entry name" value="LIPID-BINDING PROTEIN"/>
    <property type="match status" value="1"/>
</dbReference>
<name>A0A7Z9D7P5_9MICC</name>
<dbReference type="Proteomes" id="UP000282386">
    <property type="component" value="Chromosome"/>
</dbReference>
<dbReference type="EMBL" id="LR134479">
    <property type="protein sequence ID" value="VEI24930.1"/>
    <property type="molecule type" value="Genomic_DNA"/>
</dbReference>
<keyword evidence="1" id="KW-0175">Coiled coil</keyword>
<dbReference type="InterPro" id="IPR050163">
    <property type="entry name" value="Apolipoprotein_A1/A4/E"/>
</dbReference>
<reference evidence="3 4" key="1">
    <citation type="submission" date="2018-12" db="EMBL/GenBank/DDBJ databases">
        <authorList>
            <consortium name="Pathogen Informatics"/>
        </authorList>
    </citation>
    <scope>NUCLEOTIDE SEQUENCE [LARGE SCALE GENOMIC DNA]</scope>
    <source>
        <strain evidence="3 4">NCTC10207</strain>
    </source>
</reference>
<sequence length="1009" mass="107078">MKAHQVPIYAPVSHTLKKRQASRLLKAPLAAGVALMLLLAGCSSDSPSADDGPTETRRSEQQVSDPTNILQNVNVNVDHTGSVKAINSTNIYVNEHTHQSSTKDVKYKVSDVVNDVPVRVSVQYQSNKGNGTDLNELKGYSGPLTIKISVENLSVKPQEITYDAGGSSHKKKALVGVPLTVAASTVLENSTPNQVVAGSSLDAKDPNATNGVISSNSDGKAVVQWGTIITPPTTEANASLVLKMDAKDFKVPNFDIAVQPGFADSLSSENVLTNGFNKNDQNQMALLQRTMKVVSDVNGTLLSASDQINELRKNLDSTAGSLGNGTAENLKGSNEKLTKRMEELSNQIRDLKTDLSKTAQTNNSQLITQLERTVGSLDSALGDTSVHPSVKVNASGNSCTVDRSTPHGGSSVYSNLVQLADVLGSYAQANAGCQRELSGTLSQIIGPKDPGPEQCRDHGGDSVTCALYGTSASVQANLIGLTVASDSLLNDMRPDYLRGANKNYSDLQASIQQLSDYLNSQNSGSADTAKVQETIKNIRGNVNSLKESSNSLQEGIGRIYKTSQEAQAELTGEGSAQEQNQKLADQLCELSTERGGHLSPDEVARLRSYLTATPCGAGGGQQPQPAPEPNTPNDQPSAEPSAVPSTSAEPSASASTSASASPSEGASGEATTPAAVVENANEVKPHHGKPMDQRIVEQQGRWRSVSAETDPNAEKGLAADAKRVNARVNDLDGQLKALEDEANKLGDTNRDRNGEQEKNISALKQKVDALTRKSDDLGQNLKDLAEQHNKISETVKAAFKDSSDKTAQQVNDLIGKQIRVISDRGQSGNRAVEDAFSRSINQLVETSDNIVVGAGNSVENQRKDLSERTNNVRAALDGATQQSLGLLDQRTSAATRDLEGSSALLYSDLNKIMLDLGDSKVEGAGLLGSLKSNSAKAGSADYQLALASQNAQGYTSIRSEDIANIQLRQAQFKESLKSLEKMKPFHLSDAGNAEVRVLYTFRVGEAQNG</sequence>